<reference evidence="3" key="1">
    <citation type="submission" date="2023-10" db="EMBL/GenBank/DDBJ databases">
        <title>Whole Genome based description of the genera Actinobaculum and Actinotignum reveals a complex phylogenetic relationship within the species included in the genus Actinotignum.</title>
        <authorList>
            <person name="Jensen C.S."/>
            <person name="Dargis R."/>
            <person name="Kemp M."/>
            <person name="Christensen J.J."/>
        </authorList>
    </citation>
    <scope>NUCLEOTIDE SEQUENCE</scope>
    <source>
        <strain evidence="3">SLA_B511</strain>
    </source>
</reference>
<evidence type="ECO:0000313" key="4">
    <source>
        <dbReference type="Proteomes" id="UP001281731"/>
    </source>
</evidence>
<protein>
    <submittedName>
        <fullName evidence="3">Helix-turn-helix domain-containing protein</fullName>
    </submittedName>
</protein>
<dbReference type="Pfam" id="PF12728">
    <property type="entry name" value="HTH_17"/>
    <property type="match status" value="1"/>
</dbReference>
<name>A0AAW9HK66_9ACTO</name>
<feature type="compositionally biased region" description="Basic and acidic residues" evidence="1">
    <location>
        <begin position="27"/>
        <end position="45"/>
    </location>
</feature>
<dbReference type="AlphaFoldDB" id="A0AAW9HK66"/>
<proteinExistence type="predicted"/>
<evidence type="ECO:0000256" key="1">
    <source>
        <dbReference type="SAM" id="MobiDB-lite"/>
    </source>
</evidence>
<feature type="region of interest" description="Disordered" evidence="1">
    <location>
        <begin position="27"/>
        <end position="46"/>
    </location>
</feature>
<dbReference type="EMBL" id="JAWNGC010000001">
    <property type="protein sequence ID" value="MDY5154310.1"/>
    <property type="molecule type" value="Genomic_DNA"/>
</dbReference>
<comment type="caution">
    <text evidence="3">The sequence shown here is derived from an EMBL/GenBank/DDBJ whole genome shotgun (WGS) entry which is preliminary data.</text>
</comment>
<gene>
    <name evidence="3" type="ORF">R6G80_01010</name>
</gene>
<dbReference type="RefSeq" id="WP_320756216.1">
    <property type="nucleotide sequence ID" value="NZ_JAWNGC010000001.1"/>
</dbReference>
<sequence>MKQYFSITEASTYTGYSTHTIRRALHRKTDDKKGFPPLKAGKDPNGKIIISRTDLEAWMRETLTRGEQK</sequence>
<dbReference type="InterPro" id="IPR041657">
    <property type="entry name" value="HTH_17"/>
</dbReference>
<evidence type="ECO:0000313" key="3">
    <source>
        <dbReference type="EMBL" id="MDY5154310.1"/>
    </source>
</evidence>
<feature type="domain" description="Helix-turn-helix" evidence="2">
    <location>
        <begin position="4"/>
        <end position="61"/>
    </location>
</feature>
<dbReference type="Proteomes" id="UP001281731">
    <property type="component" value="Unassembled WGS sequence"/>
</dbReference>
<accession>A0AAW9HK66</accession>
<evidence type="ECO:0000259" key="2">
    <source>
        <dbReference type="Pfam" id="PF12728"/>
    </source>
</evidence>
<organism evidence="3 4">
    <name type="scientific">Actinotignum urinale</name>
    <dbReference type="NCBI Taxonomy" id="190146"/>
    <lineage>
        <taxon>Bacteria</taxon>
        <taxon>Bacillati</taxon>
        <taxon>Actinomycetota</taxon>
        <taxon>Actinomycetes</taxon>
        <taxon>Actinomycetales</taxon>
        <taxon>Actinomycetaceae</taxon>
        <taxon>Actinotignum</taxon>
    </lineage>
</organism>